<reference evidence="1" key="1">
    <citation type="submission" date="2020-06" db="EMBL/GenBank/DDBJ databases">
        <authorList>
            <person name="Li T."/>
            <person name="Hu X."/>
            <person name="Zhang T."/>
            <person name="Song X."/>
            <person name="Zhang H."/>
            <person name="Dai N."/>
            <person name="Sheng W."/>
            <person name="Hou X."/>
            <person name="Wei L."/>
        </authorList>
    </citation>
    <scope>NUCLEOTIDE SEQUENCE</scope>
    <source>
        <strain evidence="1">KEN1</strain>
        <tissue evidence="1">Leaf</tissue>
    </source>
</reference>
<protein>
    <recommendedName>
        <fullName evidence="2">Copia protein</fullName>
    </recommendedName>
</protein>
<evidence type="ECO:0000313" key="1">
    <source>
        <dbReference type="EMBL" id="KAL0433768.1"/>
    </source>
</evidence>
<name>A0AAW2VWS9_9LAMI</name>
<reference evidence="1" key="2">
    <citation type="journal article" date="2024" name="Plant">
        <title>Genomic evolution and insights into agronomic trait innovations of Sesamum species.</title>
        <authorList>
            <person name="Miao H."/>
            <person name="Wang L."/>
            <person name="Qu L."/>
            <person name="Liu H."/>
            <person name="Sun Y."/>
            <person name="Le M."/>
            <person name="Wang Q."/>
            <person name="Wei S."/>
            <person name="Zheng Y."/>
            <person name="Lin W."/>
            <person name="Duan Y."/>
            <person name="Cao H."/>
            <person name="Xiong S."/>
            <person name="Wang X."/>
            <person name="Wei L."/>
            <person name="Li C."/>
            <person name="Ma Q."/>
            <person name="Ju M."/>
            <person name="Zhao R."/>
            <person name="Li G."/>
            <person name="Mu C."/>
            <person name="Tian Q."/>
            <person name="Mei H."/>
            <person name="Zhang T."/>
            <person name="Gao T."/>
            <person name="Zhang H."/>
        </authorList>
    </citation>
    <scope>NUCLEOTIDE SEQUENCE</scope>
    <source>
        <strain evidence="1">KEN1</strain>
    </source>
</reference>
<sequence>MYCDNQVAIHIVANLVFHDRTKHIEIDCHLIRDHYKSGFIRPSYVSSKSWLADVFTNSLPASLFRSFVSKLGLISPSLVQLEGELLKMNISNLSSESSVTRMQPTELEPSPP</sequence>
<dbReference type="EMBL" id="JACGWN010000009">
    <property type="protein sequence ID" value="KAL0433768.1"/>
    <property type="molecule type" value="Genomic_DNA"/>
</dbReference>
<dbReference type="AlphaFoldDB" id="A0AAW2VWS9"/>
<organism evidence="1">
    <name type="scientific">Sesamum latifolium</name>
    <dbReference type="NCBI Taxonomy" id="2727402"/>
    <lineage>
        <taxon>Eukaryota</taxon>
        <taxon>Viridiplantae</taxon>
        <taxon>Streptophyta</taxon>
        <taxon>Embryophyta</taxon>
        <taxon>Tracheophyta</taxon>
        <taxon>Spermatophyta</taxon>
        <taxon>Magnoliopsida</taxon>
        <taxon>eudicotyledons</taxon>
        <taxon>Gunneridae</taxon>
        <taxon>Pentapetalae</taxon>
        <taxon>asterids</taxon>
        <taxon>lamiids</taxon>
        <taxon>Lamiales</taxon>
        <taxon>Pedaliaceae</taxon>
        <taxon>Sesamum</taxon>
    </lineage>
</organism>
<proteinExistence type="predicted"/>
<gene>
    <name evidence="1" type="ORF">Slati_2711100</name>
</gene>
<accession>A0AAW2VWS9</accession>
<dbReference type="CDD" id="cd09272">
    <property type="entry name" value="RNase_HI_RT_Ty1"/>
    <property type="match status" value="1"/>
</dbReference>
<evidence type="ECO:0008006" key="2">
    <source>
        <dbReference type="Google" id="ProtNLM"/>
    </source>
</evidence>
<comment type="caution">
    <text evidence="1">The sequence shown here is derived from an EMBL/GenBank/DDBJ whole genome shotgun (WGS) entry which is preliminary data.</text>
</comment>